<gene>
    <name evidence="2" type="ORF">DEBURN_LOCUS4269</name>
</gene>
<organism evidence="2 3">
    <name type="scientific">Diversispora eburnea</name>
    <dbReference type="NCBI Taxonomy" id="1213867"/>
    <lineage>
        <taxon>Eukaryota</taxon>
        <taxon>Fungi</taxon>
        <taxon>Fungi incertae sedis</taxon>
        <taxon>Mucoromycota</taxon>
        <taxon>Glomeromycotina</taxon>
        <taxon>Glomeromycetes</taxon>
        <taxon>Diversisporales</taxon>
        <taxon>Diversisporaceae</taxon>
        <taxon>Diversispora</taxon>
    </lineage>
</organism>
<feature type="non-terminal residue" evidence="2">
    <location>
        <position position="1"/>
    </location>
</feature>
<protein>
    <submittedName>
        <fullName evidence="2">1397_t:CDS:1</fullName>
    </submittedName>
</protein>
<feature type="compositionally biased region" description="Acidic residues" evidence="1">
    <location>
        <begin position="27"/>
        <end position="36"/>
    </location>
</feature>
<sequence length="119" mass="13845">MNRKIVLFIDNAGSHFNTKRLQKENSDDSSEDESDNEQGSNYINNKLNIKEAIDYIAEGWNNVTQKTIRNYWIKTGILPTLNNIEIESNNEEETHDEETDKEIDEEIINLLDNLPEKDC</sequence>
<evidence type="ECO:0000313" key="3">
    <source>
        <dbReference type="Proteomes" id="UP000789706"/>
    </source>
</evidence>
<dbReference type="Proteomes" id="UP000789706">
    <property type="component" value="Unassembled WGS sequence"/>
</dbReference>
<comment type="caution">
    <text evidence="2">The sequence shown here is derived from an EMBL/GenBank/DDBJ whole genome shotgun (WGS) entry which is preliminary data.</text>
</comment>
<name>A0A9N8WN21_9GLOM</name>
<dbReference type="AlphaFoldDB" id="A0A9N8WN21"/>
<dbReference type="OrthoDB" id="2444141at2759"/>
<proteinExistence type="predicted"/>
<evidence type="ECO:0000256" key="1">
    <source>
        <dbReference type="SAM" id="MobiDB-lite"/>
    </source>
</evidence>
<dbReference type="EMBL" id="CAJVPK010000315">
    <property type="protein sequence ID" value="CAG8492814.1"/>
    <property type="molecule type" value="Genomic_DNA"/>
</dbReference>
<keyword evidence="3" id="KW-1185">Reference proteome</keyword>
<reference evidence="2" key="1">
    <citation type="submission" date="2021-06" db="EMBL/GenBank/DDBJ databases">
        <authorList>
            <person name="Kallberg Y."/>
            <person name="Tangrot J."/>
            <person name="Rosling A."/>
        </authorList>
    </citation>
    <scope>NUCLEOTIDE SEQUENCE</scope>
    <source>
        <strain evidence="2">AZ414A</strain>
    </source>
</reference>
<accession>A0A9N8WN21</accession>
<feature type="region of interest" description="Disordered" evidence="1">
    <location>
        <begin position="17"/>
        <end position="43"/>
    </location>
</feature>
<evidence type="ECO:0000313" key="2">
    <source>
        <dbReference type="EMBL" id="CAG8492814.1"/>
    </source>
</evidence>